<organism evidence="2 3">
    <name type="scientific">Arcanobacterium phocae</name>
    <dbReference type="NCBI Taxonomy" id="131112"/>
    <lineage>
        <taxon>Bacteria</taxon>
        <taxon>Bacillati</taxon>
        <taxon>Actinomycetota</taxon>
        <taxon>Actinomycetes</taxon>
        <taxon>Actinomycetales</taxon>
        <taxon>Actinomycetaceae</taxon>
        <taxon>Arcanobacterium</taxon>
    </lineage>
</organism>
<evidence type="ECO:0008006" key="4">
    <source>
        <dbReference type="Google" id="ProtNLM"/>
    </source>
</evidence>
<protein>
    <recommendedName>
        <fullName evidence="4">Lipoprotein</fullName>
    </recommendedName>
</protein>
<dbReference type="Proteomes" id="UP000214355">
    <property type="component" value="Chromosome I"/>
</dbReference>
<evidence type="ECO:0000313" key="2">
    <source>
        <dbReference type="EMBL" id="SDU78285.1"/>
    </source>
</evidence>
<keyword evidence="3" id="KW-1185">Reference proteome</keyword>
<keyword evidence="1" id="KW-0732">Signal</keyword>
<gene>
    <name evidence="2" type="ORF">SAMN04489737_0408</name>
</gene>
<name>A0A1H2LC27_9ACTO</name>
<proteinExistence type="predicted"/>
<feature type="signal peptide" evidence="1">
    <location>
        <begin position="1"/>
        <end position="19"/>
    </location>
</feature>
<evidence type="ECO:0000256" key="1">
    <source>
        <dbReference type="SAM" id="SignalP"/>
    </source>
</evidence>
<sequence>MKKIVAGVCVLAFSIAGLAGCSQGPDKAAVKDKFYNKFVEDVPSGELSKEQVNDLGHCLADGIFDQLNDQQIKEFDKVLDKEKIDKNDLPKGTEDVFLKTSNDCVKKIVMGDK</sequence>
<dbReference type="AlphaFoldDB" id="A0A1H2LC27"/>
<dbReference type="RefSeq" id="WP_091279292.1">
    <property type="nucleotide sequence ID" value="NZ_LT629804.1"/>
</dbReference>
<evidence type="ECO:0000313" key="3">
    <source>
        <dbReference type="Proteomes" id="UP000214355"/>
    </source>
</evidence>
<reference evidence="3" key="1">
    <citation type="submission" date="2016-10" db="EMBL/GenBank/DDBJ databases">
        <authorList>
            <person name="Varghese N."/>
            <person name="Submissions S."/>
        </authorList>
    </citation>
    <scope>NUCLEOTIDE SEQUENCE [LARGE SCALE GENOMIC DNA]</scope>
    <source>
        <strain evidence="3">DSM 10002</strain>
    </source>
</reference>
<accession>A0A1H2LC27</accession>
<dbReference type="GeneID" id="65344162"/>
<dbReference type="PROSITE" id="PS51257">
    <property type="entry name" value="PROKAR_LIPOPROTEIN"/>
    <property type="match status" value="1"/>
</dbReference>
<feature type="chain" id="PRO_5038609383" description="Lipoprotein" evidence="1">
    <location>
        <begin position="20"/>
        <end position="113"/>
    </location>
</feature>
<dbReference type="EMBL" id="LT629804">
    <property type="protein sequence ID" value="SDU78285.1"/>
    <property type="molecule type" value="Genomic_DNA"/>
</dbReference>